<reference evidence="3 4" key="1">
    <citation type="submission" date="2024-03" db="EMBL/GenBank/DDBJ databases">
        <title>Human intestinal bacterial collection.</title>
        <authorList>
            <person name="Pauvert C."/>
            <person name="Hitch T.C.A."/>
            <person name="Clavel T."/>
        </authorList>
    </citation>
    <scope>NUCLEOTIDE SEQUENCE [LARGE SCALE GENOMIC DNA]</scope>
    <source>
        <strain evidence="3 4">CLA-AA-H185</strain>
    </source>
</reference>
<dbReference type="RefSeq" id="WP_353529688.1">
    <property type="nucleotide sequence ID" value="NZ_JBBMEX010000002.1"/>
</dbReference>
<accession>A0ABV1HAE5</accession>
<dbReference type="Pfam" id="PF01613">
    <property type="entry name" value="Flavin_Reduct"/>
    <property type="match status" value="1"/>
</dbReference>
<protein>
    <submittedName>
        <fullName evidence="3">Flavin reductase</fullName>
    </submittedName>
</protein>
<dbReference type="Gene3D" id="2.30.110.10">
    <property type="entry name" value="Electron Transport, Fmn-binding Protein, Chain A"/>
    <property type="match status" value="1"/>
</dbReference>
<feature type="domain" description="Flavin reductase like" evidence="2">
    <location>
        <begin position="21"/>
        <end position="168"/>
    </location>
</feature>
<dbReference type="PANTHER" id="PTHR43567">
    <property type="entry name" value="FLAVOREDOXIN-RELATED-RELATED"/>
    <property type="match status" value="1"/>
</dbReference>
<keyword evidence="4" id="KW-1185">Reference proteome</keyword>
<name>A0ABV1HAE5_9FIRM</name>
<dbReference type="PANTHER" id="PTHR43567:SF5">
    <property type="entry name" value="HYPOTHETICAL CYTOSOLIC PROTEIN"/>
    <property type="match status" value="1"/>
</dbReference>
<comment type="similarity">
    <text evidence="1">Belongs to the flavoredoxin family.</text>
</comment>
<evidence type="ECO:0000313" key="4">
    <source>
        <dbReference type="Proteomes" id="UP001454489"/>
    </source>
</evidence>
<dbReference type="InterPro" id="IPR012349">
    <property type="entry name" value="Split_barrel_FMN-bd"/>
</dbReference>
<comment type="caution">
    <text evidence="3">The sequence shown here is derived from an EMBL/GenBank/DDBJ whole genome shotgun (WGS) entry which is preliminary data.</text>
</comment>
<evidence type="ECO:0000313" key="3">
    <source>
        <dbReference type="EMBL" id="MEQ2556684.1"/>
    </source>
</evidence>
<sequence>MHTFQTYPSDMFEIDPFTKIGSEWMLITSGNREKANALTASWGGLGFLWGKNVAFIFIRKSRYTKEFIDNGETFSMTFFDKKYKNDLKYFGAVSGRQEDKFKTSGLNLNYHNDVPFVDEGNLAFICKKMAAVPITKDMFIDMDIDEKWYSKANLDDYHTMYIGEITDILAR</sequence>
<gene>
    <name evidence="3" type="ORF">WMO43_02145</name>
</gene>
<dbReference type="EMBL" id="JBBMEX010000002">
    <property type="protein sequence ID" value="MEQ2556684.1"/>
    <property type="molecule type" value="Genomic_DNA"/>
</dbReference>
<dbReference type="InterPro" id="IPR002563">
    <property type="entry name" value="Flavin_Rdtase-like_dom"/>
</dbReference>
<proteinExistence type="inferred from homology"/>
<organism evidence="3 4">
    <name type="scientific">Maccoyibacter intestinihominis</name>
    <dbReference type="NCBI Taxonomy" id="3133499"/>
    <lineage>
        <taxon>Bacteria</taxon>
        <taxon>Bacillati</taxon>
        <taxon>Bacillota</taxon>
        <taxon>Clostridia</taxon>
        <taxon>Lachnospirales</taxon>
        <taxon>Lachnospiraceae</taxon>
        <taxon>Maccoyibacter</taxon>
    </lineage>
</organism>
<evidence type="ECO:0000259" key="2">
    <source>
        <dbReference type="Pfam" id="PF01613"/>
    </source>
</evidence>
<dbReference type="SUPFAM" id="SSF50475">
    <property type="entry name" value="FMN-binding split barrel"/>
    <property type="match status" value="1"/>
</dbReference>
<evidence type="ECO:0000256" key="1">
    <source>
        <dbReference type="ARBA" id="ARBA00038054"/>
    </source>
</evidence>
<dbReference type="Proteomes" id="UP001454489">
    <property type="component" value="Unassembled WGS sequence"/>
</dbReference>
<dbReference type="InterPro" id="IPR052174">
    <property type="entry name" value="Flavoredoxin"/>
</dbReference>